<reference evidence="1 2" key="1">
    <citation type="submission" date="2015-04" db="EMBL/GenBank/DDBJ databases">
        <title>Complete genome sequence of Schizopora paradoxa KUC8140, a cosmopolitan wood degrader in East Asia.</title>
        <authorList>
            <consortium name="DOE Joint Genome Institute"/>
            <person name="Min B."/>
            <person name="Park H."/>
            <person name="Jang Y."/>
            <person name="Kim J.-J."/>
            <person name="Kim K.H."/>
            <person name="Pangilinan J."/>
            <person name="Lipzen A."/>
            <person name="Riley R."/>
            <person name="Grigoriev I.V."/>
            <person name="Spatafora J.W."/>
            <person name="Choi I.-G."/>
        </authorList>
    </citation>
    <scope>NUCLEOTIDE SEQUENCE [LARGE SCALE GENOMIC DNA]</scope>
    <source>
        <strain evidence="1 2">KUC8140</strain>
    </source>
</reference>
<organism evidence="1 2">
    <name type="scientific">Schizopora paradoxa</name>
    <dbReference type="NCBI Taxonomy" id="27342"/>
    <lineage>
        <taxon>Eukaryota</taxon>
        <taxon>Fungi</taxon>
        <taxon>Dikarya</taxon>
        <taxon>Basidiomycota</taxon>
        <taxon>Agaricomycotina</taxon>
        <taxon>Agaricomycetes</taxon>
        <taxon>Hymenochaetales</taxon>
        <taxon>Schizoporaceae</taxon>
        <taxon>Schizopora</taxon>
    </lineage>
</organism>
<gene>
    <name evidence="1" type="ORF">SCHPADRAFT_516060</name>
</gene>
<evidence type="ECO:0000313" key="2">
    <source>
        <dbReference type="Proteomes" id="UP000053477"/>
    </source>
</evidence>
<evidence type="ECO:0000313" key="1">
    <source>
        <dbReference type="EMBL" id="KLO10524.1"/>
    </source>
</evidence>
<name>A0A0H2RFF4_9AGAM</name>
<dbReference type="EMBL" id="KQ086024">
    <property type="protein sequence ID" value="KLO10524.1"/>
    <property type="molecule type" value="Genomic_DNA"/>
</dbReference>
<sequence>MDAHAHGETSSGARRQTSLVETPLADGICHIPPRSSFLDELRDDETTTVYSYYSTVSTNYTMSNLPGPGRLLGKFYSRAGKSLEKRLGRVVNRAAIKEYDDAVGMLRQWSSKGSFACDDLKDNERSCETLLVCARSVDINIQAETFENIVRQFVAYPSKVRSSFGRVFERRNEISDVTAFSWKRPGVEYPFRWLYWYKLASRCLSSHQNSFFEAVVQFDGVRNWSLDFSDFEDLLLSCGDASDSLFALRFIDWYWNREEDFSWSEGLKASALKQLANGLFTWWEVYSSHPNPDGWGISPYSTFILGNKLLEGMTRSSRKVDTDRPDGRFGYNTQLAMWADIFKVHQFLRSSGPFGRTKSEYPLVCTSWGELCHESLPKPEHANLRQSLLRMEDIYGSALDKRFTPRGGSVIDLEDRFLASTTRPIPGLVPCMHCSNPRELKSDSGRRYWGDPSWYDDQLRICDEMMMMIESTSTPRTSAAGVPYVTLIGRVAPNSCNVCYNTIRPSRPIDPSPILLLLIYHRGILTFLVLRVKMRPNGHKSPAEDSKENSFEGGFRITKKDVIQAVYLND</sequence>
<keyword evidence="2" id="KW-1185">Reference proteome</keyword>
<protein>
    <submittedName>
        <fullName evidence="1">Uncharacterized protein</fullName>
    </submittedName>
</protein>
<proteinExistence type="predicted"/>
<dbReference type="AlphaFoldDB" id="A0A0H2RFF4"/>
<dbReference type="OrthoDB" id="3054074at2759"/>
<accession>A0A0H2RFF4</accession>
<dbReference type="InParanoid" id="A0A0H2RFF4"/>
<dbReference type="Proteomes" id="UP000053477">
    <property type="component" value="Unassembled WGS sequence"/>
</dbReference>